<keyword evidence="1" id="KW-0812">Transmembrane</keyword>
<dbReference type="RefSeq" id="WP_277860911.1">
    <property type="nucleotide sequence ID" value="NZ_JARRAG010000002.1"/>
</dbReference>
<keyword evidence="1" id="KW-0472">Membrane</keyword>
<proteinExistence type="predicted"/>
<evidence type="ECO:0000313" key="3">
    <source>
        <dbReference type="Proteomes" id="UP001216907"/>
    </source>
</evidence>
<accession>A0ABT6FAP2</accession>
<protein>
    <recommendedName>
        <fullName evidence="4">DUF4013 domain-containing protein</fullName>
    </recommendedName>
</protein>
<feature type="transmembrane region" description="Helical" evidence="1">
    <location>
        <begin position="56"/>
        <end position="80"/>
    </location>
</feature>
<keyword evidence="1" id="KW-1133">Transmembrane helix</keyword>
<feature type="transmembrane region" description="Helical" evidence="1">
    <location>
        <begin position="221"/>
        <end position="246"/>
    </location>
</feature>
<sequence length="310" mass="34282">MSRPKRWYDADAGDALRVVRQSSLDDAYSLQRWRHARTTPSLGECLLYPLTDGPGLGLMFLFPPVLWVLSLPVFDFIAVLQPLTKSDWALGLFVVPVFIPMLVSFAMVVGYLFLFLGHVLVASAMGENDHPRWPEWTPDDVAEGIGRWIWALLMGAAVAGPPAFAYWSWYGGVDATTGVVMAALVVLGTGFTQMALAASLMHDTILAANPVTVVVAVRRIGWAYLLPTVVASVATLGVALGVYGLLYHVSRMWVEAVALWGFWLYALYSGMVVLRMVGLTYHAHAMELFWFRRRPKWATGTRAGRIYANS</sequence>
<name>A0ABT6FAP2_9BACT</name>
<evidence type="ECO:0000313" key="2">
    <source>
        <dbReference type="EMBL" id="MDG3004556.1"/>
    </source>
</evidence>
<gene>
    <name evidence="2" type="ORF">PZE19_12285</name>
</gene>
<reference evidence="2 3" key="1">
    <citation type="submission" date="2023-03" db="EMBL/GenBank/DDBJ databases">
        <title>Paludisphaera mucosa sp. nov. a novel planctomycete from northern fen.</title>
        <authorList>
            <person name="Ivanova A."/>
        </authorList>
    </citation>
    <scope>NUCLEOTIDE SEQUENCE [LARGE SCALE GENOMIC DNA]</scope>
    <source>
        <strain evidence="2 3">Pla2</strain>
    </source>
</reference>
<organism evidence="2 3">
    <name type="scientific">Paludisphaera mucosa</name>
    <dbReference type="NCBI Taxonomy" id="3030827"/>
    <lineage>
        <taxon>Bacteria</taxon>
        <taxon>Pseudomonadati</taxon>
        <taxon>Planctomycetota</taxon>
        <taxon>Planctomycetia</taxon>
        <taxon>Isosphaerales</taxon>
        <taxon>Isosphaeraceae</taxon>
        <taxon>Paludisphaera</taxon>
    </lineage>
</organism>
<feature type="transmembrane region" description="Helical" evidence="1">
    <location>
        <begin position="92"/>
        <end position="125"/>
    </location>
</feature>
<feature type="transmembrane region" description="Helical" evidence="1">
    <location>
        <begin position="145"/>
        <end position="167"/>
    </location>
</feature>
<comment type="caution">
    <text evidence="2">The sequence shown here is derived from an EMBL/GenBank/DDBJ whole genome shotgun (WGS) entry which is preliminary data.</text>
</comment>
<keyword evidence="3" id="KW-1185">Reference proteome</keyword>
<evidence type="ECO:0000256" key="1">
    <source>
        <dbReference type="SAM" id="Phobius"/>
    </source>
</evidence>
<dbReference type="EMBL" id="JARRAG010000002">
    <property type="protein sequence ID" value="MDG3004556.1"/>
    <property type="molecule type" value="Genomic_DNA"/>
</dbReference>
<dbReference type="Proteomes" id="UP001216907">
    <property type="component" value="Unassembled WGS sequence"/>
</dbReference>
<feature type="transmembrane region" description="Helical" evidence="1">
    <location>
        <begin position="179"/>
        <end position="201"/>
    </location>
</feature>
<feature type="transmembrane region" description="Helical" evidence="1">
    <location>
        <begin position="258"/>
        <end position="281"/>
    </location>
</feature>
<evidence type="ECO:0008006" key="4">
    <source>
        <dbReference type="Google" id="ProtNLM"/>
    </source>
</evidence>